<dbReference type="PATRIC" id="fig|1341157.4.peg.150"/>
<dbReference type="InterPro" id="IPR016120">
    <property type="entry name" value="Sig_transdc_His_kin_SpoOB"/>
</dbReference>
<evidence type="ECO:0000313" key="8">
    <source>
        <dbReference type="Proteomes" id="UP000019365"/>
    </source>
</evidence>
<keyword evidence="1" id="KW-0597">Phosphoprotein</keyword>
<feature type="transmembrane region" description="Helical" evidence="4">
    <location>
        <begin position="156"/>
        <end position="175"/>
    </location>
</feature>
<dbReference type="Pfam" id="PF14501">
    <property type="entry name" value="HATPase_c_5"/>
    <property type="match status" value="1"/>
</dbReference>
<comment type="caution">
    <text evidence="7">The sequence shown here is derived from an EMBL/GenBank/DDBJ whole genome shotgun (WGS) entry which is preliminary data.</text>
</comment>
<evidence type="ECO:0000256" key="2">
    <source>
        <dbReference type="ARBA" id="ARBA00022679"/>
    </source>
</evidence>
<feature type="transmembrane region" description="Helical" evidence="4">
    <location>
        <begin position="60"/>
        <end position="82"/>
    </location>
</feature>
<dbReference type="EMBL" id="ATAX01000006">
    <property type="protein sequence ID" value="EWM55043.1"/>
    <property type="molecule type" value="Genomic_DNA"/>
</dbReference>
<dbReference type="InterPro" id="IPR036890">
    <property type="entry name" value="HATPase_C_sf"/>
</dbReference>
<proteinExistence type="predicted"/>
<evidence type="ECO:0000256" key="1">
    <source>
        <dbReference type="ARBA" id="ARBA00022553"/>
    </source>
</evidence>
<feature type="transmembrane region" description="Helical" evidence="4">
    <location>
        <begin position="181"/>
        <end position="202"/>
    </location>
</feature>
<evidence type="ECO:0008006" key="9">
    <source>
        <dbReference type="Google" id="ProtNLM"/>
    </source>
</evidence>
<dbReference type="Proteomes" id="UP000019365">
    <property type="component" value="Unassembled WGS sequence"/>
</dbReference>
<keyword evidence="3" id="KW-0418">Kinase</keyword>
<evidence type="ECO:0000256" key="4">
    <source>
        <dbReference type="SAM" id="Phobius"/>
    </source>
</evidence>
<feature type="domain" description="SpoOB alpha-helical" evidence="6">
    <location>
        <begin position="227"/>
        <end position="272"/>
    </location>
</feature>
<keyword evidence="2" id="KW-0808">Transferase</keyword>
<evidence type="ECO:0000259" key="6">
    <source>
        <dbReference type="Pfam" id="PF14689"/>
    </source>
</evidence>
<feature type="transmembrane region" description="Helical" evidence="4">
    <location>
        <begin position="119"/>
        <end position="136"/>
    </location>
</feature>
<dbReference type="Gene3D" id="1.10.287.130">
    <property type="match status" value="1"/>
</dbReference>
<feature type="transmembrane region" description="Helical" evidence="4">
    <location>
        <begin position="6"/>
        <end position="28"/>
    </location>
</feature>
<dbReference type="InterPro" id="IPR032834">
    <property type="entry name" value="NatK-like_C"/>
</dbReference>
<dbReference type="PANTHER" id="PTHR40448:SF1">
    <property type="entry name" value="TWO-COMPONENT SENSOR HISTIDINE KINASE"/>
    <property type="match status" value="1"/>
</dbReference>
<protein>
    <recommendedName>
        <fullName evidence="9">Sensor histidine kinase NatK C-terminal domain-containing protein</fullName>
    </recommendedName>
</protein>
<dbReference type="GO" id="GO:0042802">
    <property type="term" value="F:identical protein binding"/>
    <property type="evidence" value="ECO:0007669"/>
    <property type="project" value="TreeGrafter"/>
</dbReference>
<reference evidence="7 8" key="1">
    <citation type="journal article" date="2014" name="PLoS ONE">
        <title>Rumen cellulosomics: divergent fiber-degrading strategies revealed by comparative genome-wide analysis of six ruminococcal strains.</title>
        <authorList>
            <person name="Dassa B."/>
            <person name="Borovok I."/>
            <person name="Ruimy-Israeli V."/>
            <person name="Lamed R."/>
            <person name="Flint H.J."/>
            <person name="Duncan S.H."/>
            <person name="Henrissat B."/>
            <person name="Coutinho P."/>
            <person name="Morrison M."/>
            <person name="Mosoni P."/>
            <person name="Yeoman C.J."/>
            <person name="White B.A."/>
            <person name="Bayer E.A."/>
        </authorList>
    </citation>
    <scope>NUCLEOTIDE SEQUENCE [LARGE SCALE GENOMIC DNA]</scope>
    <source>
        <strain evidence="7 8">007c</strain>
    </source>
</reference>
<dbReference type="AlphaFoldDB" id="W7UMJ9"/>
<dbReference type="CDD" id="cd16935">
    <property type="entry name" value="HATPase_AgrC-ComD-like"/>
    <property type="match status" value="1"/>
</dbReference>
<feature type="transmembrane region" description="Helical" evidence="4">
    <location>
        <begin position="35"/>
        <end position="54"/>
    </location>
</feature>
<accession>W7UMJ9</accession>
<dbReference type="OrthoDB" id="3173688at2"/>
<evidence type="ECO:0000259" key="5">
    <source>
        <dbReference type="Pfam" id="PF14501"/>
    </source>
</evidence>
<dbReference type="Pfam" id="PF14689">
    <property type="entry name" value="SPOB_a"/>
    <property type="match status" value="1"/>
</dbReference>
<evidence type="ECO:0000256" key="3">
    <source>
        <dbReference type="ARBA" id="ARBA00022777"/>
    </source>
</evidence>
<feature type="domain" description="Sensor histidine kinase NatK-like C-terminal" evidence="5">
    <location>
        <begin position="322"/>
        <end position="424"/>
    </location>
</feature>
<dbReference type="SUPFAM" id="SSF55890">
    <property type="entry name" value="Sporulation response regulatory protein Spo0B"/>
    <property type="match status" value="1"/>
</dbReference>
<name>W7UMJ9_RUMFL</name>
<keyword evidence="4" id="KW-0812">Transmembrane</keyword>
<gene>
    <name evidence="7" type="ORF">RF007C_05065</name>
</gene>
<sequence length="434" mass="49394">MLISLSTFIICFILRSLIVQLTCILLGYKEKNSRIIDIFLISMIALPNVLMLHSQSITSFAAKLAIVFTYYIGNFFLYCIIFRKINFKILYMYLLTINTPQIYANITKQIFSENRFSDLLAFTLEMLVLGGILLYIKTKKYDVFVQNLISVLPKRLYILILALSYIASIFVMGSSRPNHELYIKVLLVPSMVGLIFALFSIIRISVSEAEKSVNINVLSKQIENQIDYYNKINSIYDEFRCFRHDFKNHILCLRSLISAGETERAIEYMNEIEVLSSVEKKKYDTGNIIIDALLNDKSEKAMASNTKLEFSGLVPTTGISNADLCIIIANAVDNAIEACSKDSSGNEKIIHATADFKRGYFFFKTENPIFEMVKIDDKNRIITSKADKSRHGFGVSNIIRVAKKYDGSAEISTDNNIFRLDVNLLLKNETIPQT</sequence>
<keyword evidence="8" id="KW-1185">Reference proteome</keyword>
<feature type="transmembrane region" description="Helical" evidence="4">
    <location>
        <begin position="89"/>
        <end position="107"/>
    </location>
</feature>
<evidence type="ECO:0000313" key="7">
    <source>
        <dbReference type="EMBL" id="EWM55043.1"/>
    </source>
</evidence>
<dbReference type="eggNOG" id="COG3290">
    <property type="taxonomic scope" value="Bacteria"/>
</dbReference>
<dbReference type="InterPro" id="IPR039506">
    <property type="entry name" value="SPOB_a"/>
</dbReference>
<keyword evidence="4" id="KW-0472">Membrane</keyword>
<dbReference type="RefSeq" id="WP_037296457.1">
    <property type="nucleotide sequence ID" value="NZ_ATAX01000006.1"/>
</dbReference>
<organism evidence="7 8">
    <name type="scientific">Ruminococcus flavefaciens 007c</name>
    <dbReference type="NCBI Taxonomy" id="1341157"/>
    <lineage>
        <taxon>Bacteria</taxon>
        <taxon>Bacillati</taxon>
        <taxon>Bacillota</taxon>
        <taxon>Clostridia</taxon>
        <taxon>Eubacteriales</taxon>
        <taxon>Oscillospiraceae</taxon>
        <taxon>Ruminococcus</taxon>
    </lineage>
</organism>
<dbReference type="Gene3D" id="3.30.565.10">
    <property type="entry name" value="Histidine kinase-like ATPase, C-terminal domain"/>
    <property type="match status" value="1"/>
</dbReference>
<dbReference type="PANTHER" id="PTHR40448">
    <property type="entry name" value="TWO-COMPONENT SENSOR HISTIDINE KINASE"/>
    <property type="match status" value="1"/>
</dbReference>
<dbReference type="GO" id="GO:0000155">
    <property type="term" value="F:phosphorelay sensor kinase activity"/>
    <property type="evidence" value="ECO:0007669"/>
    <property type="project" value="InterPro"/>
</dbReference>
<keyword evidence="4" id="KW-1133">Transmembrane helix</keyword>